<organism evidence="1 2">
    <name type="scientific">Pseudomonas japonica</name>
    <dbReference type="NCBI Taxonomy" id="256466"/>
    <lineage>
        <taxon>Bacteria</taxon>
        <taxon>Pseudomonadati</taxon>
        <taxon>Pseudomonadota</taxon>
        <taxon>Gammaproteobacteria</taxon>
        <taxon>Pseudomonadales</taxon>
        <taxon>Pseudomonadaceae</taxon>
        <taxon>Pseudomonas</taxon>
    </lineage>
</organism>
<protein>
    <submittedName>
        <fullName evidence="1">Uncharacterized protein</fullName>
    </submittedName>
</protein>
<proteinExistence type="predicted"/>
<dbReference type="OrthoDB" id="8166506at2"/>
<evidence type="ECO:0000313" key="2">
    <source>
        <dbReference type="Proteomes" id="UP000198407"/>
    </source>
</evidence>
<evidence type="ECO:0000313" key="1">
    <source>
        <dbReference type="EMBL" id="SNT17822.1"/>
    </source>
</evidence>
<accession>A0A239KJE1</accession>
<dbReference type="EMBL" id="FZOL01000027">
    <property type="protein sequence ID" value="SNT17822.1"/>
    <property type="molecule type" value="Genomic_DNA"/>
</dbReference>
<reference evidence="2" key="1">
    <citation type="submission" date="2017-06" db="EMBL/GenBank/DDBJ databases">
        <authorList>
            <person name="Varghese N."/>
            <person name="Submissions S."/>
        </authorList>
    </citation>
    <scope>NUCLEOTIDE SEQUENCE [LARGE SCALE GENOMIC DNA]</scope>
    <source>
        <strain evidence="2">DSM 22348</strain>
    </source>
</reference>
<keyword evidence="2" id="KW-1185">Reference proteome</keyword>
<dbReference type="Proteomes" id="UP000198407">
    <property type="component" value="Unassembled WGS sequence"/>
</dbReference>
<dbReference type="RefSeq" id="WP_042127239.1">
    <property type="nucleotide sequence ID" value="NZ_FZOL01000027.1"/>
</dbReference>
<dbReference type="STRING" id="1215104.GCA_000730585_01736"/>
<sequence length="2579" mass="276698">MDNTTLRHILLRGPLLANGQPLWELAAAAPDASLTGKAYLPEDDTHPLRALLIDASGLEGQGGLRHPQLLSLHLIAGHGSGKYRTRFDAERVQFDPLAALRDYPDNFAPLPKNDGKKRYSVDCREALRINLPDEKGEVLSQSLPCRRRWTFDPSGSGKEQTTPAYFISGALPAPGETAAQPAAAAFQHVLVEPCPDLGQPWPGKVDKAIEVPAFALVAGRIELAVAYGACPWLGALQPQAPAAAKPKEIRRYALVLTPEGIELDCQVDFPGQSAPLDGRFLLSVDDRRLLLTLQPERLRDPQRKQWQEAWMAVLPQGRQEEALHGMRLSGDARQIPAFRYGLSIIGLPATHPNRPGLLIDSKTRYLPVEIPARHLRLNLLSPADEQRVDGVVECAGGHFVLGSPRALGSQAERYFGSQALYRAFSAGLDSEPGLLLAWASPRPRNAGEEVVTPYLKLESSASTVSTPAALHVDLLTSVGKPYAVTLDERRLADTLRRAYGLPALVAGQPDPARPWLPGFIPMSDGWLQLPFANLPPLNPALDSELLEDRPVATANALDGFLRFLPRDDLPQVQSAFAPPATPGLPIRQTPWSVTLEGAGRLRVALSLTPGHPASGATLRRGQAVVDQPDLSTRGLLWLSSDRPDASEAIPRLGAGPGAFIDIALERSEQERTVVSMAIEQLSLLSTRQGQRATMKRQGLALTIDIEGDGTAAGDGSRPKVYYWSRHPQMPLAAQMPMTRMLAASVRPLESRDLLPFEMRPADAPDKRVAELNWSGEKVFAVLQGNWRYRVAAHWPLPPDPQAPDALEPPDRGIGLVAFGVPGAELKPTLNSWQTRRWDELQAALRFDLPVLDEAFATAALPRSAEEPDAARQADTAPIATALDWSVLEQFWGEQERRLQLARVAHSYMVGYRPLGKVDKVAVDALVGGLRWNTDNIGVGLDVAQPLPYGWMQLGSTTRLSGNQALRGLSATFAVSATELKIGAAPSAQSVQVLGNSPSAYLRGTYLVDARGVGAQPLDPRHGWWRPLSGLLADDAKVAGRFSSPETFTVRAHDDPGLELLRFWFKDLPLTHKGGFEHAPGVDTFAWQDGHLLKGGFEWRLLPATGKTTAFASGSERIALGDLFIEPLRLLALQVPFNGGAPSAALPDSLTILARLSIGDEREDVDDGGDLVKLVFASPAGHLALQAVLPVQASVRLPVMVSRRLVMLEARTLELAGDRLRLLDPALSFDFAGYPLTLACARQNPGPVFTWRGEPAQSGQLSITAARLQVGLREQGSQTHLRIAHALVIDPGKVDQGTPALRVRASGGLEDSRHEGVLKLLDSVVPVHVELTRGALSLTSDSPAKALLKGFPDSKRLRFGLLASLAAFGAGTQSVLQSARFRGALDRWAYPGGVPRCRYLLDHVLIEGGGTPGAWHGELSLYGTLAGCSVIGWPRVTAPNPVDEEIPFPETAPNGRRTLRIESGPVHAHQVEWLLDGHRMALETAHAINHADPLNGVWTATVMARHALVQEDGEVFRFTAVDGIVLGALGALIPPWPGGADPFKEERQARSTFAARYRDGNPGMLWPGRGGLGSVLHGAQGQAFRQAIYAAGEQAGNVVVSGGFVGLIEQAGHDRVPLLRLPTLMGLSPGYLGEGEEPLLLQNEPAGPIDLDVAWPDSLAALKVAPTFACATSPASATDADLQSAVRIGSRPLHGDPEAGGRLVGALLVEQAFATNFTAQALERTPYFFASAAALSRVLQAWQQARAKATAIAAARVLSVVAQVHLDPLDGPAQRRAAALLTSGDWEGTPTRPNDGLPGEDRGELLVAGDSVLAQPWPGLEFASQAEDGFDAQVAMKAYALHTRPRAALLCDRSGELRSVVLPQPTLQPRSRPLLSRDFADAGRGYQLPVHSGLEMAGVEEGFSAALRDDRQGGSGIAALSRRVDLPALAAAPDAARAVWLAQQRAPLYLPIRSRFACEPIPWLVPAAPRSRVPVAGMLDAHLKALGGAQGGGNWQPLLTGQAMLAAISERPGILMARHLRLEIGAGQQGAAVGAFDPAFPRFGAPAQASAALPRVERTPRPGPLAANSGYSAFDRRPCASPLLPGLNHRALIGPADSLSGRARRGDGSLFDWSVTLVAAPETSGTITSSWDGTLRLIAEIDERPVLDDDNKEPPASAVPESWAGELLELLFGPQALPAKPPYTVQASASLEIDGHSLVFRSLQVSPRQAPQPQPERFQRGYVSIVLDMRESAPANQVPGPVLAAIAERLANAAGNPAVQLRLMVQPSEWVVGGKRNLGSFVLASDEQVLPSGAANPPLELRFALWPLLRGRGALALEPCSLLFCDPAYDAGLSAPPHQVSRRGEQDLYLFGADRQRVNRQGAVTLMAWTQSGQGTAASLNLTLRALPRSGQPRDLRLAGVAEGKPAMLQPERVYQLSLGRLLELDGRPADLAAGDLLELAASFAGGPLSMTLIVTDEPVAEPPPGLYAALTRAPRDTGIELSLPLYAQSPLPWRVDLLDAAAGFRAGLLRRSAKFVWTLARPADETRERGVHIVKVDRNGQSWLPEQEGEFIKARSIVGLWEDARGLTDGQRPLGESEW</sequence>
<name>A0A239KJE1_9PSED</name>
<gene>
    <name evidence="1" type="ORF">SAMN05444352_12717</name>
</gene>